<sequence>MYLPTQGLSRDRTADFNSLKGTDKDIFIDRKDSDDASFLIQHDALRSRDAIESILEPFFQLARDTKAELQSLDTPFNSLLKAQQECLRPTFADANDQFATVNNLTNTITSQLKEINKKIGFLDTSNHSNQNFFNGQQYLSDRSRIIRNIRLALQEQYNEFNSKFKMSLQSFNANYNQNSDISNQDMQETIDYSTFNFGDNTNFSQERQMRQNNAQLEELGRRAAVVREIFQNLANLVVEQGTVIDRIDCNIATSLENAQAAHEDVEKAATYQKKSRMWLCVVFLAIFVLILIVMIIFK</sequence>
<dbReference type="VEuPathDB" id="TrichDB:TRFO_08808"/>
<dbReference type="GO" id="GO:0005484">
    <property type="term" value="F:SNAP receptor activity"/>
    <property type="evidence" value="ECO:0007669"/>
    <property type="project" value="TreeGrafter"/>
</dbReference>
<accession>A0A1J4JIM5</accession>
<evidence type="ECO:0000256" key="2">
    <source>
        <dbReference type="ARBA" id="ARBA00009063"/>
    </source>
</evidence>
<dbReference type="GO" id="GO:0048278">
    <property type="term" value="P:vesicle docking"/>
    <property type="evidence" value="ECO:0007669"/>
    <property type="project" value="TreeGrafter"/>
</dbReference>
<evidence type="ECO:0000256" key="10">
    <source>
        <dbReference type="SAM" id="Phobius"/>
    </source>
</evidence>
<evidence type="ECO:0000256" key="9">
    <source>
        <dbReference type="ARBA" id="ARBA00023136"/>
    </source>
</evidence>
<evidence type="ECO:0000256" key="6">
    <source>
        <dbReference type="ARBA" id="ARBA00022989"/>
    </source>
</evidence>
<keyword evidence="4 10" id="KW-0812">Transmembrane</keyword>
<dbReference type="PROSITE" id="PS50192">
    <property type="entry name" value="T_SNARE"/>
    <property type="match status" value="1"/>
</dbReference>
<dbReference type="GO" id="GO:0000149">
    <property type="term" value="F:SNARE binding"/>
    <property type="evidence" value="ECO:0007669"/>
    <property type="project" value="TreeGrafter"/>
</dbReference>
<proteinExistence type="inferred from homology"/>
<feature type="domain" description="T-SNARE coiled-coil homology" evidence="11">
    <location>
        <begin position="206"/>
        <end position="268"/>
    </location>
</feature>
<evidence type="ECO:0000256" key="4">
    <source>
        <dbReference type="ARBA" id="ARBA00022692"/>
    </source>
</evidence>
<evidence type="ECO:0000259" key="11">
    <source>
        <dbReference type="PROSITE" id="PS50192"/>
    </source>
</evidence>
<dbReference type="OrthoDB" id="10251371at2759"/>
<organism evidence="12 13">
    <name type="scientific">Tritrichomonas foetus</name>
    <dbReference type="NCBI Taxonomy" id="1144522"/>
    <lineage>
        <taxon>Eukaryota</taxon>
        <taxon>Metamonada</taxon>
        <taxon>Parabasalia</taxon>
        <taxon>Tritrichomonadida</taxon>
        <taxon>Tritrichomonadidae</taxon>
        <taxon>Tritrichomonas</taxon>
    </lineage>
</organism>
<dbReference type="GO" id="GO:0006886">
    <property type="term" value="P:intracellular protein transport"/>
    <property type="evidence" value="ECO:0007669"/>
    <property type="project" value="TreeGrafter"/>
</dbReference>
<comment type="subcellular location">
    <subcellularLocation>
        <location evidence="1">Golgi apparatus membrane</location>
        <topology evidence="1">Single-pass type IV membrane protein</topology>
    </subcellularLocation>
</comment>
<keyword evidence="9 10" id="KW-0472">Membrane</keyword>
<dbReference type="RefSeq" id="XP_068351674.1">
    <property type="nucleotide sequence ID" value="XM_068494507.1"/>
</dbReference>
<evidence type="ECO:0000256" key="1">
    <source>
        <dbReference type="ARBA" id="ARBA00004409"/>
    </source>
</evidence>
<keyword evidence="7" id="KW-0333">Golgi apparatus</keyword>
<evidence type="ECO:0000256" key="5">
    <source>
        <dbReference type="ARBA" id="ARBA00022927"/>
    </source>
</evidence>
<name>A0A1J4JIM5_9EUKA</name>
<protein>
    <submittedName>
        <fullName evidence="12">SNARE domain containing protein</fullName>
    </submittedName>
</protein>
<keyword evidence="8" id="KW-0175">Coiled coil</keyword>
<comment type="caution">
    <text evidence="12">The sequence shown here is derived from an EMBL/GenBank/DDBJ whole genome shotgun (WGS) entry which is preliminary data.</text>
</comment>
<keyword evidence="3" id="KW-0813">Transport</keyword>
<evidence type="ECO:0000256" key="8">
    <source>
        <dbReference type="ARBA" id="ARBA00023054"/>
    </source>
</evidence>
<dbReference type="GO" id="GO:0000139">
    <property type="term" value="C:Golgi membrane"/>
    <property type="evidence" value="ECO:0007669"/>
    <property type="project" value="UniProtKB-SubCell"/>
</dbReference>
<keyword evidence="6 10" id="KW-1133">Transmembrane helix</keyword>
<dbReference type="GO" id="GO:0006906">
    <property type="term" value="P:vesicle fusion"/>
    <property type="evidence" value="ECO:0007669"/>
    <property type="project" value="TreeGrafter"/>
</dbReference>
<keyword evidence="13" id="KW-1185">Reference proteome</keyword>
<dbReference type="SMART" id="SM00397">
    <property type="entry name" value="t_SNARE"/>
    <property type="match status" value="1"/>
</dbReference>
<dbReference type="GO" id="GO:0031201">
    <property type="term" value="C:SNARE complex"/>
    <property type="evidence" value="ECO:0007669"/>
    <property type="project" value="TreeGrafter"/>
</dbReference>
<evidence type="ECO:0000313" key="13">
    <source>
        <dbReference type="Proteomes" id="UP000179807"/>
    </source>
</evidence>
<dbReference type="AlphaFoldDB" id="A0A1J4JIM5"/>
<dbReference type="Gene3D" id="1.20.58.70">
    <property type="match status" value="1"/>
</dbReference>
<dbReference type="InterPro" id="IPR000727">
    <property type="entry name" value="T_SNARE_dom"/>
</dbReference>
<dbReference type="GeneID" id="94829211"/>
<dbReference type="PANTHER" id="PTHR19957:SF83">
    <property type="entry name" value="SYNTAXIN-16"/>
    <property type="match status" value="1"/>
</dbReference>
<evidence type="ECO:0000256" key="7">
    <source>
        <dbReference type="ARBA" id="ARBA00023034"/>
    </source>
</evidence>
<evidence type="ECO:0000313" key="12">
    <source>
        <dbReference type="EMBL" id="OHS98537.1"/>
    </source>
</evidence>
<dbReference type="SUPFAM" id="SSF47661">
    <property type="entry name" value="t-snare proteins"/>
    <property type="match status" value="1"/>
</dbReference>
<dbReference type="EMBL" id="MLAK01001049">
    <property type="protein sequence ID" value="OHS98537.1"/>
    <property type="molecule type" value="Genomic_DNA"/>
</dbReference>
<dbReference type="Gene3D" id="1.20.5.110">
    <property type="match status" value="1"/>
</dbReference>
<gene>
    <name evidence="12" type="ORF">TRFO_08808</name>
</gene>
<feature type="transmembrane region" description="Helical" evidence="10">
    <location>
        <begin position="277"/>
        <end position="297"/>
    </location>
</feature>
<dbReference type="InterPro" id="IPR010989">
    <property type="entry name" value="SNARE"/>
</dbReference>
<keyword evidence="5" id="KW-0653">Protein transport</keyword>
<dbReference type="Pfam" id="PF05739">
    <property type="entry name" value="SNARE"/>
    <property type="match status" value="1"/>
</dbReference>
<dbReference type="PANTHER" id="PTHR19957">
    <property type="entry name" value="SYNTAXIN"/>
    <property type="match status" value="1"/>
</dbReference>
<dbReference type="Proteomes" id="UP000179807">
    <property type="component" value="Unassembled WGS sequence"/>
</dbReference>
<evidence type="ECO:0000256" key="3">
    <source>
        <dbReference type="ARBA" id="ARBA00022448"/>
    </source>
</evidence>
<dbReference type="InterPro" id="IPR045242">
    <property type="entry name" value="Syntaxin"/>
</dbReference>
<reference evidence="12" key="1">
    <citation type="submission" date="2016-10" db="EMBL/GenBank/DDBJ databases">
        <authorList>
            <person name="Benchimol M."/>
            <person name="Almeida L.G."/>
            <person name="Vasconcelos A.T."/>
            <person name="Perreira-Neves A."/>
            <person name="Rosa I.A."/>
            <person name="Tasca T."/>
            <person name="Bogo M.R."/>
            <person name="de Souza W."/>
        </authorList>
    </citation>
    <scope>NUCLEOTIDE SEQUENCE [LARGE SCALE GENOMIC DNA]</scope>
    <source>
        <strain evidence="12">K</strain>
    </source>
</reference>
<comment type="similarity">
    <text evidence="2">Belongs to the syntaxin family.</text>
</comment>